<dbReference type="InterPro" id="IPR000608">
    <property type="entry name" value="UBC"/>
</dbReference>
<reference evidence="3" key="1">
    <citation type="submission" date="2020-07" db="EMBL/GenBank/DDBJ databases">
        <title>Ethylene signaling mediates host invasion by parasitic plants.</title>
        <authorList>
            <person name="Yoshida S."/>
        </authorList>
    </citation>
    <scope>NUCLEOTIDE SEQUENCE</scope>
    <source>
        <strain evidence="3">Okayama</strain>
    </source>
</reference>
<name>A0A830CAU1_9LAMI</name>
<evidence type="ECO:0000256" key="1">
    <source>
        <dbReference type="SAM" id="Phobius"/>
    </source>
</evidence>
<dbReference type="OrthoDB" id="6508832at2759"/>
<keyword evidence="1" id="KW-1133">Transmembrane helix</keyword>
<keyword evidence="1" id="KW-0472">Membrane</keyword>
<keyword evidence="1" id="KW-0812">Transmembrane</keyword>
<evidence type="ECO:0000313" key="3">
    <source>
        <dbReference type="EMBL" id="GFP95382.1"/>
    </source>
</evidence>
<dbReference type="EMBL" id="BMAC01000385">
    <property type="protein sequence ID" value="GFP95382.1"/>
    <property type="molecule type" value="Genomic_DNA"/>
</dbReference>
<organism evidence="3 4">
    <name type="scientific">Phtheirospermum japonicum</name>
    <dbReference type="NCBI Taxonomy" id="374723"/>
    <lineage>
        <taxon>Eukaryota</taxon>
        <taxon>Viridiplantae</taxon>
        <taxon>Streptophyta</taxon>
        <taxon>Embryophyta</taxon>
        <taxon>Tracheophyta</taxon>
        <taxon>Spermatophyta</taxon>
        <taxon>Magnoliopsida</taxon>
        <taxon>eudicotyledons</taxon>
        <taxon>Gunneridae</taxon>
        <taxon>Pentapetalae</taxon>
        <taxon>asterids</taxon>
        <taxon>lamiids</taxon>
        <taxon>Lamiales</taxon>
        <taxon>Orobanchaceae</taxon>
        <taxon>Orobanchaceae incertae sedis</taxon>
        <taxon>Phtheirospermum</taxon>
    </lineage>
</organism>
<protein>
    <submittedName>
        <fullName evidence="3">Ubiquitin-conjugating enzyme e2 variant 1c</fullName>
    </submittedName>
</protein>
<dbReference type="Gene3D" id="3.10.110.10">
    <property type="entry name" value="Ubiquitin Conjugating Enzyme"/>
    <property type="match status" value="1"/>
</dbReference>
<dbReference type="InterPro" id="IPR016135">
    <property type="entry name" value="UBQ-conjugating_enzyme/RWD"/>
</dbReference>
<gene>
    <name evidence="3" type="ORF">PHJA_001682500</name>
</gene>
<feature type="domain" description="UBC core" evidence="2">
    <location>
        <begin position="3"/>
        <end position="91"/>
    </location>
</feature>
<proteinExistence type="predicted"/>
<evidence type="ECO:0000259" key="2">
    <source>
        <dbReference type="PROSITE" id="PS50127"/>
    </source>
</evidence>
<feature type="transmembrane region" description="Helical" evidence="1">
    <location>
        <begin position="38"/>
        <end position="62"/>
    </location>
</feature>
<dbReference type="SUPFAM" id="SSF54495">
    <property type="entry name" value="UBC-like"/>
    <property type="match status" value="1"/>
</dbReference>
<dbReference type="AlphaFoldDB" id="A0A830CAU1"/>
<evidence type="ECO:0000313" key="4">
    <source>
        <dbReference type="Proteomes" id="UP000653305"/>
    </source>
</evidence>
<dbReference type="PROSITE" id="PS50127">
    <property type="entry name" value="UBC_2"/>
    <property type="match status" value="1"/>
</dbReference>
<comment type="caution">
    <text evidence="3">The sequence shown here is derived from an EMBL/GenBank/DDBJ whole genome shotgun (WGS) entry which is preliminary data.</text>
</comment>
<accession>A0A830CAU1</accession>
<feature type="non-terminal residue" evidence="3">
    <location>
        <position position="1"/>
    </location>
</feature>
<sequence>VVPRNFRVLEELKHGEKVIGDGTLSYEVDVVNDIYMRLWIGTIIGPHNVSTFSLYIIMRIFCFYCQSVRERRIYQLKLFCDKDYPEKPPSV</sequence>
<dbReference type="Proteomes" id="UP000653305">
    <property type="component" value="Unassembled WGS sequence"/>
</dbReference>
<keyword evidence="4" id="KW-1185">Reference proteome</keyword>